<dbReference type="Gene3D" id="2.40.330.10">
    <property type="entry name" value="DNA-binding pseudobarrel domain"/>
    <property type="match status" value="2"/>
</dbReference>
<dbReference type="InterPro" id="IPR050655">
    <property type="entry name" value="Plant_B3_domain"/>
</dbReference>
<dbReference type="InterPro" id="IPR015300">
    <property type="entry name" value="DNA-bd_pseudobarrel_sf"/>
</dbReference>
<evidence type="ECO:0000256" key="1">
    <source>
        <dbReference type="ARBA" id="ARBA00004123"/>
    </source>
</evidence>
<dbReference type="SMART" id="SM01019">
    <property type="entry name" value="B3"/>
    <property type="match status" value="1"/>
</dbReference>
<sequence>MRNPVILRLPNLTEWKVYWIKRDGDVWFLNGWKEFAEYLCLDAAQFLMFQHEGKSQFKVIVFGKSSLEIKYPSSKGNDKKVGEVDESGSSSEIVVDGKRRKYSSASQSCKEIKTNIKEEPECYDEMENDVKKAPSGFDIDDMSKALLEKVKNTFRSENHFFICRCQRTYTERDILNIPRDFLEHLRNKGGNATLSVKETSWDARIKYSCYKQALLCEGWRTFSQDNNLKLGDVCVFVLDKREGISFQVVIFRLGEHHSTLFAEDCRLHQELHYT</sequence>
<evidence type="ECO:0000259" key="6">
    <source>
        <dbReference type="PROSITE" id="PS50863"/>
    </source>
</evidence>
<keyword evidence="5" id="KW-0539">Nucleus</keyword>
<accession>A0AAV1X9Z3</accession>
<name>A0AAV1X9Z3_LUPLU</name>
<evidence type="ECO:0000256" key="5">
    <source>
        <dbReference type="ARBA" id="ARBA00023242"/>
    </source>
</evidence>
<keyword evidence="4" id="KW-0804">Transcription</keyword>
<comment type="caution">
    <text evidence="7">The sequence shown here is derived from an EMBL/GenBank/DDBJ whole genome shotgun (WGS) entry which is preliminary data.</text>
</comment>
<protein>
    <recommendedName>
        <fullName evidence="6">TF-B3 domain-containing protein</fullName>
    </recommendedName>
</protein>
<keyword evidence="8" id="KW-1185">Reference proteome</keyword>
<evidence type="ECO:0000313" key="7">
    <source>
        <dbReference type="EMBL" id="CAL0318545.1"/>
    </source>
</evidence>
<evidence type="ECO:0000256" key="4">
    <source>
        <dbReference type="ARBA" id="ARBA00023163"/>
    </source>
</evidence>
<keyword evidence="3" id="KW-0238">DNA-binding</keyword>
<dbReference type="EMBL" id="CAXHTB010000013">
    <property type="protein sequence ID" value="CAL0318545.1"/>
    <property type="molecule type" value="Genomic_DNA"/>
</dbReference>
<dbReference type="GO" id="GO:0003677">
    <property type="term" value="F:DNA binding"/>
    <property type="evidence" value="ECO:0007669"/>
    <property type="project" value="UniProtKB-KW"/>
</dbReference>
<dbReference type="GO" id="GO:0005634">
    <property type="term" value="C:nucleus"/>
    <property type="evidence" value="ECO:0007669"/>
    <property type="project" value="UniProtKB-SubCell"/>
</dbReference>
<evidence type="ECO:0000256" key="3">
    <source>
        <dbReference type="ARBA" id="ARBA00023125"/>
    </source>
</evidence>
<comment type="subcellular location">
    <subcellularLocation>
        <location evidence="1">Nucleus</location>
    </subcellularLocation>
</comment>
<feature type="domain" description="TF-B3" evidence="6">
    <location>
        <begin position="160"/>
        <end position="254"/>
    </location>
</feature>
<dbReference type="CDD" id="cd10017">
    <property type="entry name" value="B3_DNA"/>
    <property type="match status" value="2"/>
</dbReference>
<gene>
    <name evidence="7" type="ORF">LLUT_LOCUS19605</name>
</gene>
<organism evidence="7 8">
    <name type="scientific">Lupinus luteus</name>
    <name type="common">European yellow lupine</name>
    <dbReference type="NCBI Taxonomy" id="3873"/>
    <lineage>
        <taxon>Eukaryota</taxon>
        <taxon>Viridiplantae</taxon>
        <taxon>Streptophyta</taxon>
        <taxon>Embryophyta</taxon>
        <taxon>Tracheophyta</taxon>
        <taxon>Spermatophyta</taxon>
        <taxon>Magnoliopsida</taxon>
        <taxon>eudicotyledons</taxon>
        <taxon>Gunneridae</taxon>
        <taxon>Pentapetalae</taxon>
        <taxon>rosids</taxon>
        <taxon>fabids</taxon>
        <taxon>Fabales</taxon>
        <taxon>Fabaceae</taxon>
        <taxon>Papilionoideae</taxon>
        <taxon>50 kb inversion clade</taxon>
        <taxon>genistoids sensu lato</taxon>
        <taxon>core genistoids</taxon>
        <taxon>Genisteae</taxon>
        <taxon>Lupinus</taxon>
    </lineage>
</organism>
<dbReference type="PANTHER" id="PTHR31920">
    <property type="entry name" value="B3 DOMAIN-CONTAINING"/>
    <property type="match status" value="1"/>
</dbReference>
<keyword evidence="2" id="KW-0805">Transcription regulation</keyword>
<dbReference type="PANTHER" id="PTHR31920:SF108">
    <property type="entry name" value="B3 DOMAIN-CONTAINING TRANSCRIPTION FACTOR VRN1-LIKE"/>
    <property type="match status" value="1"/>
</dbReference>
<dbReference type="Pfam" id="PF02362">
    <property type="entry name" value="B3"/>
    <property type="match status" value="1"/>
</dbReference>
<feature type="domain" description="TF-B3" evidence="6">
    <location>
        <begin position="1"/>
        <end position="65"/>
    </location>
</feature>
<evidence type="ECO:0000313" key="8">
    <source>
        <dbReference type="Proteomes" id="UP001497480"/>
    </source>
</evidence>
<dbReference type="PROSITE" id="PS50863">
    <property type="entry name" value="B3"/>
    <property type="match status" value="2"/>
</dbReference>
<evidence type="ECO:0000256" key="2">
    <source>
        <dbReference type="ARBA" id="ARBA00023015"/>
    </source>
</evidence>
<dbReference type="AlphaFoldDB" id="A0AAV1X9Z3"/>
<proteinExistence type="predicted"/>
<dbReference type="SUPFAM" id="SSF101936">
    <property type="entry name" value="DNA-binding pseudobarrel domain"/>
    <property type="match status" value="2"/>
</dbReference>
<dbReference type="Proteomes" id="UP001497480">
    <property type="component" value="Unassembled WGS sequence"/>
</dbReference>
<reference evidence="7 8" key="1">
    <citation type="submission" date="2024-03" db="EMBL/GenBank/DDBJ databases">
        <authorList>
            <person name="Martinez-Hernandez J."/>
        </authorList>
    </citation>
    <scope>NUCLEOTIDE SEQUENCE [LARGE SCALE GENOMIC DNA]</scope>
</reference>
<dbReference type="InterPro" id="IPR003340">
    <property type="entry name" value="B3_DNA-bd"/>
</dbReference>